<feature type="region of interest" description="Disordered" evidence="1">
    <location>
        <begin position="1"/>
        <end position="20"/>
    </location>
</feature>
<organism evidence="2 3">
    <name type="scientific">Emergomyces pasteurianus Ep9510</name>
    <dbReference type="NCBI Taxonomy" id="1447872"/>
    <lineage>
        <taxon>Eukaryota</taxon>
        <taxon>Fungi</taxon>
        <taxon>Dikarya</taxon>
        <taxon>Ascomycota</taxon>
        <taxon>Pezizomycotina</taxon>
        <taxon>Eurotiomycetes</taxon>
        <taxon>Eurotiomycetidae</taxon>
        <taxon>Onygenales</taxon>
        <taxon>Ajellomycetaceae</taxon>
        <taxon>Emergomyces</taxon>
    </lineage>
</organism>
<reference evidence="2 3" key="1">
    <citation type="submission" date="2015-07" db="EMBL/GenBank/DDBJ databases">
        <title>Emmonsia species relationships and genome sequence.</title>
        <authorList>
            <consortium name="The Broad Institute Genomics Platform"/>
            <person name="Cuomo C.A."/>
            <person name="Munoz J.F."/>
            <person name="Imamovic A."/>
            <person name="Priest M.E."/>
            <person name="Young S."/>
            <person name="Clay O.K."/>
            <person name="McEwen J.G."/>
        </authorList>
    </citation>
    <scope>NUCLEOTIDE SEQUENCE [LARGE SCALE GENOMIC DNA]</scope>
    <source>
        <strain evidence="2 3">UAMH 9510</strain>
    </source>
</reference>
<protein>
    <submittedName>
        <fullName evidence="2">Uncharacterized protein</fullName>
    </submittedName>
</protein>
<sequence length="147" mass="16719">MADEPARSKTHQPDVEAQTKKQLAELEEWVKPSIQKLGNQASQGIDKCISIFEICQLREDALLDTAQAAERYQDLELLLKVEKEKEELYHVYQETEELRDAMEIVMWNCNELKVGLEGHLKEMRLRLVSDPTTARPAPGTNSDANGP</sequence>
<dbReference type="EMBL" id="LGRN01000115">
    <property type="protein sequence ID" value="OJD16281.1"/>
    <property type="molecule type" value="Genomic_DNA"/>
</dbReference>
<accession>A0A1J9PIK1</accession>
<evidence type="ECO:0000256" key="1">
    <source>
        <dbReference type="SAM" id="MobiDB-lite"/>
    </source>
</evidence>
<dbReference type="AlphaFoldDB" id="A0A1J9PIK1"/>
<gene>
    <name evidence="2" type="ORF">AJ78_03532</name>
</gene>
<comment type="caution">
    <text evidence="2">The sequence shown here is derived from an EMBL/GenBank/DDBJ whole genome shotgun (WGS) entry which is preliminary data.</text>
</comment>
<dbReference type="Proteomes" id="UP000182235">
    <property type="component" value="Unassembled WGS sequence"/>
</dbReference>
<dbReference type="VEuPathDB" id="FungiDB:AJ78_03532"/>
<name>A0A1J9PIK1_9EURO</name>
<evidence type="ECO:0000313" key="2">
    <source>
        <dbReference type="EMBL" id="OJD16281.1"/>
    </source>
</evidence>
<evidence type="ECO:0000313" key="3">
    <source>
        <dbReference type="Proteomes" id="UP000182235"/>
    </source>
</evidence>
<proteinExistence type="predicted"/>
<keyword evidence="3" id="KW-1185">Reference proteome</keyword>